<protein>
    <submittedName>
        <fullName evidence="3">Antitoxin Xre/MbcA/ParS toxin-binding domain-containing protein</fullName>
    </submittedName>
</protein>
<dbReference type="Proteomes" id="UP001262889">
    <property type="component" value="Unassembled WGS sequence"/>
</dbReference>
<accession>A0ABU3CCY2</accession>
<dbReference type="RefSeq" id="WP_311535816.1">
    <property type="nucleotide sequence ID" value="NZ_JAVRHQ010000022.1"/>
</dbReference>
<dbReference type="InterPro" id="IPR024467">
    <property type="entry name" value="Xre/MbcA/ParS-like_toxin-bd"/>
</dbReference>
<evidence type="ECO:0000259" key="2">
    <source>
        <dbReference type="Pfam" id="PF09722"/>
    </source>
</evidence>
<organism evidence="3 4">
    <name type="scientific">Autumnicola tepida</name>
    <dbReference type="NCBI Taxonomy" id="3075595"/>
    <lineage>
        <taxon>Bacteria</taxon>
        <taxon>Pseudomonadati</taxon>
        <taxon>Bacteroidota</taxon>
        <taxon>Flavobacteriia</taxon>
        <taxon>Flavobacteriales</taxon>
        <taxon>Flavobacteriaceae</taxon>
        <taxon>Autumnicola</taxon>
    </lineage>
</organism>
<name>A0ABU3CCY2_9FLAO</name>
<evidence type="ECO:0000313" key="4">
    <source>
        <dbReference type="Proteomes" id="UP001262889"/>
    </source>
</evidence>
<dbReference type="EMBL" id="JAVRHQ010000022">
    <property type="protein sequence ID" value="MDT0644198.1"/>
    <property type="molecule type" value="Genomic_DNA"/>
</dbReference>
<gene>
    <name evidence="3" type="ORF">RM553_15280</name>
</gene>
<sequence length="173" mass="19721">MSKTVSKEKNESRQRPEKKKRKISSGTREWSISRESGGEAVTFRPGSESNHFFEVDDKVERELSYIEVQPLLGFLGYNQKEAATFLEVDPGTISRWKRSKNRIGQLRSKNLKDVDHIIAKGIRIFGSEENFREWLNTSNTALGDIAPVELLKSPYGVEQVEEAVDALSWGNYL</sequence>
<feature type="domain" description="Antitoxin Xre/MbcA/ParS-like toxin-binding" evidence="2">
    <location>
        <begin position="122"/>
        <end position="170"/>
    </location>
</feature>
<keyword evidence="4" id="KW-1185">Reference proteome</keyword>
<evidence type="ECO:0000256" key="1">
    <source>
        <dbReference type="SAM" id="MobiDB-lite"/>
    </source>
</evidence>
<reference evidence="3 4" key="1">
    <citation type="submission" date="2023-09" db="EMBL/GenBank/DDBJ databases">
        <authorList>
            <person name="Rey-Velasco X."/>
        </authorList>
    </citation>
    <scope>NUCLEOTIDE SEQUENCE [LARGE SCALE GENOMIC DNA]</scope>
    <source>
        <strain evidence="3 4">F363</strain>
    </source>
</reference>
<proteinExistence type="predicted"/>
<feature type="compositionally biased region" description="Basic and acidic residues" evidence="1">
    <location>
        <begin position="1"/>
        <end position="15"/>
    </location>
</feature>
<evidence type="ECO:0000313" key="3">
    <source>
        <dbReference type="EMBL" id="MDT0644198.1"/>
    </source>
</evidence>
<comment type="caution">
    <text evidence="3">The sequence shown here is derived from an EMBL/GenBank/DDBJ whole genome shotgun (WGS) entry which is preliminary data.</text>
</comment>
<feature type="region of interest" description="Disordered" evidence="1">
    <location>
        <begin position="1"/>
        <end position="43"/>
    </location>
</feature>
<dbReference type="Pfam" id="PF09722">
    <property type="entry name" value="Xre_MbcA_ParS_C"/>
    <property type="match status" value="1"/>
</dbReference>
<feature type="compositionally biased region" description="Polar residues" evidence="1">
    <location>
        <begin position="24"/>
        <end position="34"/>
    </location>
</feature>